<gene>
    <name evidence="2" type="ORF">WBAF_0297</name>
</gene>
<accession>A0A3B0J0B8</accession>
<organism evidence="2">
    <name type="scientific">Wolbachia endosymbiont of Aleurodicus floccissimus</name>
    <dbReference type="NCBI Taxonomy" id="2152762"/>
    <lineage>
        <taxon>Bacteria</taxon>
        <taxon>Pseudomonadati</taxon>
        <taxon>Pseudomonadota</taxon>
        <taxon>Alphaproteobacteria</taxon>
        <taxon>Rickettsiales</taxon>
        <taxon>Anaplasmataceae</taxon>
        <taxon>Wolbachieae</taxon>
        <taxon>Wolbachia</taxon>
    </lineage>
</organism>
<feature type="compositionally biased region" description="Polar residues" evidence="1">
    <location>
        <begin position="152"/>
        <end position="164"/>
    </location>
</feature>
<reference evidence="2" key="1">
    <citation type="submission" date="2018-04" db="EMBL/GenBank/DDBJ databases">
        <authorList>
            <person name="Go L.Y."/>
            <person name="Mitchell J.A."/>
        </authorList>
    </citation>
    <scope>NUCLEOTIDE SEQUENCE</scope>
    <source>
        <strain evidence="2">WBAF</strain>
    </source>
</reference>
<dbReference type="AlphaFoldDB" id="A0A3B0J0B8"/>
<feature type="compositionally biased region" description="Basic and acidic residues" evidence="1">
    <location>
        <begin position="134"/>
        <end position="148"/>
    </location>
</feature>
<protein>
    <submittedName>
        <fullName evidence="2">Uncharacterized protein</fullName>
    </submittedName>
</protein>
<evidence type="ECO:0000313" key="2">
    <source>
        <dbReference type="EMBL" id="SPP33815.1"/>
    </source>
</evidence>
<feature type="region of interest" description="Disordered" evidence="1">
    <location>
        <begin position="134"/>
        <end position="164"/>
    </location>
</feature>
<proteinExistence type="predicted"/>
<dbReference type="EMBL" id="OUNF01000066">
    <property type="protein sequence ID" value="SPP33815.1"/>
    <property type="molecule type" value="Genomic_DNA"/>
</dbReference>
<evidence type="ECO:0000256" key="1">
    <source>
        <dbReference type="SAM" id="MobiDB-lite"/>
    </source>
</evidence>
<sequence length="164" mass="18385">MSLKKKISEFIEEQLDIKYHDNYLAYTIHNWAANEISNSTALCIIGCGDCEIKYQGIANSFNITKEEINQSNIESIKNKIESEARKEGSEFFELISKMDQSLKEQSEKSIVQILNSSAEEMLRSFCGSSIQRTEDKEVSVSSASHEEPATEDSGTTVNSDLLSI</sequence>
<name>A0A3B0J0B8_9RICK</name>